<name>A0ABV4BJY2_9CLOT</name>
<protein>
    <submittedName>
        <fullName evidence="2">DUF1638 domain-containing protein</fullName>
    </submittedName>
</protein>
<evidence type="ECO:0000313" key="3">
    <source>
        <dbReference type="Proteomes" id="UP001564657"/>
    </source>
</evidence>
<feature type="domain" description="DUF1638" evidence="1">
    <location>
        <begin position="30"/>
        <end position="194"/>
    </location>
</feature>
<dbReference type="RefSeq" id="WP_369702967.1">
    <property type="nucleotide sequence ID" value="NZ_JBGEWD010000001.1"/>
</dbReference>
<evidence type="ECO:0000313" key="2">
    <source>
        <dbReference type="EMBL" id="MEY7999105.1"/>
    </source>
</evidence>
<keyword evidence="3" id="KW-1185">Reference proteome</keyword>
<dbReference type="EMBL" id="JBGEWD010000001">
    <property type="protein sequence ID" value="MEY7999105.1"/>
    <property type="molecule type" value="Genomic_DNA"/>
</dbReference>
<dbReference type="Proteomes" id="UP001564657">
    <property type="component" value="Unassembled WGS sequence"/>
</dbReference>
<dbReference type="Pfam" id="PF07796">
    <property type="entry name" value="DUF1638"/>
    <property type="match status" value="1"/>
</dbReference>
<sequence length="236" mass="27298">MNTLIVACRTIEDELKKIVNEIKCNYPVLWIESGLHLQPDSLKECLQHELNHISNVDQVILAFGYCGNSIIGLKPPTYRMVFPRVDDCITLLLGSCKRRNELAGGSGTYFLTKGWLESERNIWVEYQDAVKRYGKKKAEKIYSIIFKHYKRLGVIETGAYDLESYLEKTKKIAEELKLQYEVLPGTLEYIKKLLTGPWNDKEFIIINPGETVTMERIYDTDEQPLNNEQCIINNKI</sequence>
<proteinExistence type="predicted"/>
<gene>
    <name evidence="2" type="ORF">AB8U03_02630</name>
</gene>
<evidence type="ECO:0000259" key="1">
    <source>
        <dbReference type="Pfam" id="PF07796"/>
    </source>
</evidence>
<organism evidence="2 3">
    <name type="scientific">Clostridium moutaii</name>
    <dbReference type="NCBI Taxonomy" id="3240932"/>
    <lineage>
        <taxon>Bacteria</taxon>
        <taxon>Bacillati</taxon>
        <taxon>Bacillota</taxon>
        <taxon>Clostridia</taxon>
        <taxon>Eubacteriales</taxon>
        <taxon>Clostridiaceae</taxon>
        <taxon>Clostridium</taxon>
    </lineage>
</organism>
<dbReference type="InterPro" id="IPR012437">
    <property type="entry name" value="DUF1638"/>
</dbReference>
<accession>A0ABV4BJY2</accession>
<comment type="caution">
    <text evidence="2">The sequence shown here is derived from an EMBL/GenBank/DDBJ whole genome shotgun (WGS) entry which is preliminary data.</text>
</comment>
<reference evidence="2 3" key="1">
    <citation type="submission" date="2024-08" db="EMBL/GenBank/DDBJ databases">
        <title>Clostridium lapicellarii sp. nov., and Clostridium renhuaiense sp. nov., two species isolated from the mud in a fermentation cellar used for producing sauce-flavour Chinese liquors.</title>
        <authorList>
            <person name="Yang F."/>
            <person name="Wang H."/>
            <person name="Chen L.Q."/>
            <person name="Zhou N."/>
            <person name="Lu J.J."/>
            <person name="Pu X.X."/>
            <person name="Wan B."/>
            <person name="Wang L."/>
            <person name="Liu S.J."/>
        </authorList>
    </citation>
    <scope>NUCLEOTIDE SEQUENCE [LARGE SCALE GENOMIC DNA]</scope>
    <source>
        <strain evidence="2 3">MT-5</strain>
    </source>
</reference>